<dbReference type="AlphaFoldDB" id="E6S6U4"/>
<dbReference type="RefSeq" id="WP_013491152.1">
    <property type="nucleotide sequence ID" value="NC_014830.1"/>
</dbReference>
<dbReference type="STRING" id="710696.Intca_0274"/>
<sequence length="299" mass="33165">MTHPTWRGVTICPCLKEPLDELARASGKDILVSPIKGFGSYQVGRTASAGTGSGGGHVDLALRGLTPEQKLRLEGLARRIGFYADIREPTWWSPTRRQWLSEKWSSHLHMLLKDCRHLSPEARTQLRDWYSGGNGLVGSDPDDGDRTHLRQTWKQYRSDRQGVRPPAPQATIAVANLKHGRRNGDVKRYQAAVWRRLAAATRARILAANHLKETQIADGFFGDVTVEMTTALYRQIAAREPQGGWPIWAEPGPRLLKRLGFIPAGARDLDDPHDEFGEPDSVSDPVSANIDPHPAGVVQ</sequence>
<feature type="region of interest" description="Disordered" evidence="1">
    <location>
        <begin position="266"/>
        <end position="299"/>
    </location>
</feature>
<feature type="compositionally biased region" description="Basic and acidic residues" evidence="1">
    <location>
        <begin position="267"/>
        <end position="276"/>
    </location>
</feature>
<gene>
    <name evidence="2" type="ordered locus">Intca_0274</name>
</gene>
<proteinExistence type="predicted"/>
<accession>E6S6U4</accession>
<evidence type="ECO:0000256" key="1">
    <source>
        <dbReference type="SAM" id="MobiDB-lite"/>
    </source>
</evidence>
<dbReference type="HOGENOM" id="CLU_929925_0_0_11"/>
<evidence type="ECO:0000313" key="3">
    <source>
        <dbReference type="Proteomes" id="UP000008914"/>
    </source>
</evidence>
<dbReference type="Proteomes" id="UP000008914">
    <property type="component" value="Chromosome"/>
</dbReference>
<dbReference type="EMBL" id="CP002343">
    <property type="protein sequence ID" value="ADU46830.1"/>
    <property type="molecule type" value="Genomic_DNA"/>
</dbReference>
<dbReference type="eggNOG" id="COG3409">
    <property type="taxonomic scope" value="Bacteria"/>
</dbReference>
<dbReference type="KEGG" id="ica:Intca_0274"/>
<protein>
    <submittedName>
        <fullName evidence="2">Uncharacterized protein</fullName>
    </submittedName>
</protein>
<name>E6S6U4_INTC7</name>
<evidence type="ECO:0000313" key="2">
    <source>
        <dbReference type="EMBL" id="ADU46830.1"/>
    </source>
</evidence>
<reference evidence="2 3" key="1">
    <citation type="journal article" date="2010" name="Stand. Genomic Sci.">
        <title>Complete genome sequence of Intrasporangium calvum type strain (7 KIP).</title>
        <authorList>
            <person name="Del Rio T.G."/>
            <person name="Chertkov O."/>
            <person name="Yasawong M."/>
            <person name="Lucas S."/>
            <person name="Deshpande S."/>
            <person name="Cheng J.F."/>
            <person name="Detter C."/>
            <person name="Tapia R."/>
            <person name="Han C."/>
            <person name="Goodwin L."/>
            <person name="Pitluck S."/>
            <person name="Liolios K."/>
            <person name="Ivanova N."/>
            <person name="Mavromatis K."/>
            <person name="Pati A."/>
            <person name="Chen A."/>
            <person name="Palaniappan K."/>
            <person name="Land M."/>
            <person name="Hauser L."/>
            <person name="Chang Y.J."/>
            <person name="Jeffries C.D."/>
            <person name="Rohde M."/>
            <person name="Pukall R."/>
            <person name="Sikorski J."/>
            <person name="Goker M."/>
            <person name="Woyke T."/>
            <person name="Bristow J."/>
            <person name="Eisen J.A."/>
            <person name="Markowitz V."/>
            <person name="Hugenholtz P."/>
            <person name="Kyrpides N.C."/>
            <person name="Klenk H.P."/>
            <person name="Lapidus A."/>
        </authorList>
    </citation>
    <scope>NUCLEOTIDE SEQUENCE [LARGE SCALE GENOMIC DNA]</scope>
    <source>
        <strain evidence="3">ATCC 23552 / DSM 43043 / JCM 3097 / NBRC 12989 / 7 KIP</strain>
    </source>
</reference>
<keyword evidence="3" id="KW-1185">Reference proteome</keyword>
<organism evidence="2 3">
    <name type="scientific">Intrasporangium calvum (strain ATCC 23552 / DSM 43043 / JCM 3097 / NBRC 12989 / NCIMB 10167 / NRRL B-3866 / 7 KIP)</name>
    <dbReference type="NCBI Taxonomy" id="710696"/>
    <lineage>
        <taxon>Bacteria</taxon>
        <taxon>Bacillati</taxon>
        <taxon>Actinomycetota</taxon>
        <taxon>Actinomycetes</taxon>
        <taxon>Micrococcales</taxon>
        <taxon>Intrasporangiaceae</taxon>
        <taxon>Intrasporangium</taxon>
    </lineage>
</organism>